<accession>K8ZLK2</accession>
<reference evidence="1 2" key="1">
    <citation type="journal article" date="2013" name="Genome Announc.">
        <title>Draft Genome Sequence of Catellicoccus marimammalium, a Novel Species Commonly Found in Gull Feces.</title>
        <authorList>
            <person name="Weigand M.R."/>
            <person name="Ryu H."/>
            <person name="Bozcek L."/>
            <person name="Konstantinidis K.T."/>
            <person name="Santo Domingo J.W."/>
        </authorList>
    </citation>
    <scope>NUCLEOTIDE SEQUENCE [LARGE SCALE GENOMIC DNA]</scope>
    <source>
        <strain evidence="1 2">M35/04/3</strain>
    </source>
</reference>
<evidence type="ECO:0000313" key="2">
    <source>
        <dbReference type="Proteomes" id="UP000016057"/>
    </source>
</evidence>
<dbReference type="PANTHER" id="PTHR28055:SF1">
    <property type="entry name" value="ALTERED INHERITANCE OF MITOCHONDRIA PROTEIN 41, MITOCHONDRIAL"/>
    <property type="match status" value="1"/>
</dbReference>
<dbReference type="PANTHER" id="PTHR28055">
    <property type="entry name" value="ALTERED INHERITANCE OF MITOCHONDRIA PROTEIN 41, MITOCHONDRIAL"/>
    <property type="match status" value="1"/>
</dbReference>
<dbReference type="Proteomes" id="UP000016057">
    <property type="component" value="Unassembled WGS sequence"/>
</dbReference>
<dbReference type="InterPro" id="IPR003789">
    <property type="entry name" value="Asn/Gln_tRNA_amidoTrase-B-like"/>
</dbReference>
<dbReference type="Gene3D" id="1.10.1510.10">
    <property type="entry name" value="Uncharacterised protein YqeY/AIM41 PF09424, N-terminal domain"/>
    <property type="match status" value="1"/>
</dbReference>
<protein>
    <submittedName>
        <fullName evidence="1">Transamidase GatB domain-containing protein</fullName>
    </submittedName>
</protein>
<gene>
    <name evidence="1" type="ORF">C683_0769</name>
</gene>
<dbReference type="InterPro" id="IPR019004">
    <property type="entry name" value="YqeY/Aim41"/>
</dbReference>
<keyword evidence="2" id="KW-1185">Reference proteome</keyword>
<comment type="caution">
    <text evidence="1">The sequence shown here is derived from an EMBL/GenBank/DDBJ whole genome shotgun (WGS) entry which is preliminary data.</text>
</comment>
<dbReference type="GO" id="GO:0016884">
    <property type="term" value="F:carbon-nitrogen ligase activity, with glutamine as amido-N-donor"/>
    <property type="evidence" value="ECO:0007669"/>
    <property type="project" value="InterPro"/>
</dbReference>
<dbReference type="EMBL" id="AMYT01000017">
    <property type="protein sequence ID" value="EKU27438.1"/>
    <property type="molecule type" value="Genomic_DNA"/>
</dbReference>
<dbReference type="OrthoDB" id="9794041at2"/>
<sequence length="148" mass="16751">MVLKDQLTADMKEAMKAKDKERLSVVRMLKASVQNEEIKLGHELTDEEALTLLSRELKQRKDSYEEFKSAGREDLLAPLEKEICIVQTYLPEPLTTEELTSIITETISEVQAEQMSDFGKVMGAVMPKVKGRADGKEIQAIVKQQLQK</sequence>
<proteinExistence type="predicted"/>
<dbReference type="Pfam" id="PF09424">
    <property type="entry name" value="YqeY"/>
    <property type="match status" value="1"/>
</dbReference>
<dbReference type="InterPro" id="IPR023168">
    <property type="entry name" value="GatB_Yqey_C_2"/>
</dbReference>
<evidence type="ECO:0000313" key="1">
    <source>
        <dbReference type="EMBL" id="EKU27438.1"/>
    </source>
</evidence>
<dbReference type="eggNOG" id="COG1610">
    <property type="taxonomic scope" value="Bacteria"/>
</dbReference>
<dbReference type="AlphaFoldDB" id="K8ZLK2"/>
<organism evidence="1 2">
    <name type="scientific">Catellicoccus marimammalium M35/04/3</name>
    <dbReference type="NCBI Taxonomy" id="1234409"/>
    <lineage>
        <taxon>Bacteria</taxon>
        <taxon>Bacillati</taxon>
        <taxon>Bacillota</taxon>
        <taxon>Bacilli</taxon>
        <taxon>Lactobacillales</taxon>
        <taxon>Enterococcaceae</taxon>
        <taxon>Catellicoccus</taxon>
    </lineage>
</organism>
<name>K8ZLK2_9ENTE</name>
<dbReference type="Gene3D" id="1.10.10.410">
    <property type="match status" value="1"/>
</dbReference>
<dbReference type="RefSeq" id="WP_009490205.1">
    <property type="nucleotide sequence ID" value="NZ_AMYT01000017.1"/>
</dbReference>
<dbReference type="PATRIC" id="fig|1234409.3.peg.720"/>
<dbReference type="InterPro" id="IPR042184">
    <property type="entry name" value="YqeY/Aim41_N"/>
</dbReference>
<dbReference type="STRING" id="1234409.C683_0769"/>
<dbReference type="SUPFAM" id="SSF89095">
    <property type="entry name" value="GatB/YqeY motif"/>
    <property type="match status" value="1"/>
</dbReference>